<feature type="compositionally biased region" description="Low complexity" evidence="1">
    <location>
        <begin position="16"/>
        <end position="28"/>
    </location>
</feature>
<accession>A0A0B7MDZ7</accession>
<sequence>MTKVIYDTTSKIYQQAEGQGAAGDPGAAGATGGATGAAGAENPGDGKTVDADYTVVDDEEK</sequence>
<evidence type="ECO:0000313" key="2">
    <source>
        <dbReference type="EMBL" id="CEO88270.1"/>
    </source>
</evidence>
<feature type="region of interest" description="Disordered" evidence="1">
    <location>
        <begin position="16"/>
        <end position="61"/>
    </location>
</feature>
<name>A0A0B7MDZ7_9FIRM</name>
<evidence type="ECO:0000313" key="3">
    <source>
        <dbReference type="Proteomes" id="UP000046155"/>
    </source>
</evidence>
<reference evidence="3" key="1">
    <citation type="submission" date="2015-01" db="EMBL/GenBank/DDBJ databases">
        <authorList>
            <person name="Manzoor Shahid"/>
            <person name="Zubair Saima"/>
        </authorList>
    </citation>
    <scope>NUCLEOTIDE SEQUENCE [LARGE SCALE GENOMIC DNA]</scope>
    <source>
        <strain evidence="3">Sp3</strain>
    </source>
</reference>
<dbReference type="Proteomes" id="UP000046155">
    <property type="component" value="Unassembled WGS sequence"/>
</dbReference>
<gene>
    <name evidence="2" type="ORF">SSCH_170003</name>
</gene>
<keyword evidence="3" id="KW-1185">Reference proteome</keyword>
<organism evidence="2 3">
    <name type="scientific">Syntrophaceticus schinkii</name>
    <dbReference type="NCBI Taxonomy" id="499207"/>
    <lineage>
        <taxon>Bacteria</taxon>
        <taxon>Bacillati</taxon>
        <taxon>Bacillota</taxon>
        <taxon>Clostridia</taxon>
        <taxon>Thermoanaerobacterales</taxon>
        <taxon>Thermoanaerobacterales Family III. Incertae Sedis</taxon>
        <taxon>Syntrophaceticus</taxon>
    </lineage>
</organism>
<protein>
    <submittedName>
        <fullName evidence="2">Uncharacterized protein</fullName>
    </submittedName>
</protein>
<proteinExistence type="predicted"/>
<dbReference type="AlphaFoldDB" id="A0A0B7MDZ7"/>
<dbReference type="EMBL" id="CDRZ01000079">
    <property type="protein sequence ID" value="CEO88270.1"/>
    <property type="molecule type" value="Genomic_DNA"/>
</dbReference>
<evidence type="ECO:0000256" key="1">
    <source>
        <dbReference type="SAM" id="MobiDB-lite"/>
    </source>
</evidence>